<accession>A0A8J5T7U8</accession>
<comment type="caution">
    <text evidence="6">The sequence shown here is derived from an EMBL/GenBank/DDBJ whole genome shotgun (WGS) entry which is preliminary data.</text>
</comment>
<feature type="domain" description="O-methyltransferase C-terminal" evidence="4">
    <location>
        <begin position="139"/>
        <end position="280"/>
    </location>
</feature>
<feature type="domain" description="O-methyltransferase C-terminal" evidence="4">
    <location>
        <begin position="294"/>
        <end position="491"/>
    </location>
</feature>
<organism evidence="6 7">
    <name type="scientific">Zizania palustris</name>
    <name type="common">Northern wild rice</name>
    <dbReference type="NCBI Taxonomy" id="103762"/>
    <lineage>
        <taxon>Eukaryota</taxon>
        <taxon>Viridiplantae</taxon>
        <taxon>Streptophyta</taxon>
        <taxon>Embryophyta</taxon>
        <taxon>Tracheophyta</taxon>
        <taxon>Spermatophyta</taxon>
        <taxon>Magnoliopsida</taxon>
        <taxon>Liliopsida</taxon>
        <taxon>Poales</taxon>
        <taxon>Poaceae</taxon>
        <taxon>BOP clade</taxon>
        <taxon>Oryzoideae</taxon>
        <taxon>Oryzeae</taxon>
        <taxon>Zizaniinae</taxon>
        <taxon>Zizania</taxon>
    </lineage>
</organism>
<dbReference type="GO" id="GO:0008757">
    <property type="term" value="F:S-adenosylmethionine-dependent methyltransferase activity"/>
    <property type="evidence" value="ECO:0007669"/>
    <property type="project" value="UniProtKB-ARBA"/>
</dbReference>
<sequence>MALANSDGQLNAQVELYRNAFAVVKGMALKSALDLRIADAIDHHGGAITLAQLAADLTLHPSKIPCLRRLMRTLAVSGIFTVQHPAVGAAKEPVYTLTPLSRLLVGSSNLVPITSMVLHPTFVTPFLGIGKWFQNDLPPDQCCLFKQTHGESVWELTGHDTAFDALFNDAMVSDSNFIMDIVIKEHGEVFQGISSLVDVVGGLGAVAQAISKAFPEVKCSVLDLGHVVANAPSGTLVEYVAGDMFESIPPANAIFLKWVLHDWSDEECIKILKNCRKAILSKDIGGKNELPSDQHCIFKQTHGESVWDLADHDMALNTIINEGMVSDSTFIMDIVVKEHATVFEGISSLVDVGGGLGGAAQAISKAFPEVKCSVLDLGHVVAQAPSGTLVEYVTGDMFESVPPANAIFLKWVLHDWSDEECIKILKTCRKAISSKDIGGKVIIIDIVFGAGPSDQKHGELHALYDLYMMFINGIERDEQEWKKIFLDAGFSGYKIMPILGFRSIIEVYP</sequence>
<dbReference type="Pfam" id="PF08100">
    <property type="entry name" value="Dimerisation"/>
    <property type="match status" value="1"/>
</dbReference>
<evidence type="ECO:0000313" key="6">
    <source>
        <dbReference type="EMBL" id="KAG8068016.1"/>
    </source>
</evidence>
<evidence type="ECO:0000313" key="7">
    <source>
        <dbReference type="Proteomes" id="UP000729402"/>
    </source>
</evidence>
<reference evidence="6" key="2">
    <citation type="submission" date="2021-02" db="EMBL/GenBank/DDBJ databases">
        <authorList>
            <person name="Kimball J.A."/>
            <person name="Haas M.W."/>
            <person name="Macchietto M."/>
            <person name="Kono T."/>
            <person name="Duquette J."/>
            <person name="Shao M."/>
        </authorList>
    </citation>
    <scope>NUCLEOTIDE SEQUENCE</scope>
    <source>
        <tissue evidence="6">Fresh leaf tissue</tissue>
    </source>
</reference>
<feature type="domain" description="O-methyltransferase dimerisation" evidence="5">
    <location>
        <begin position="20"/>
        <end position="106"/>
    </location>
</feature>
<dbReference type="InterPro" id="IPR012967">
    <property type="entry name" value="COMT_dimerisation"/>
</dbReference>
<dbReference type="PANTHER" id="PTHR11746">
    <property type="entry name" value="O-METHYLTRANSFERASE"/>
    <property type="match status" value="1"/>
</dbReference>
<evidence type="ECO:0000256" key="3">
    <source>
        <dbReference type="ARBA" id="ARBA00022691"/>
    </source>
</evidence>
<keyword evidence="3" id="KW-0949">S-adenosyl-L-methionine</keyword>
<name>A0A8J5T7U8_ZIZPA</name>
<keyword evidence="1" id="KW-0489">Methyltransferase</keyword>
<evidence type="ECO:0008006" key="8">
    <source>
        <dbReference type="Google" id="ProtNLM"/>
    </source>
</evidence>
<dbReference type="OrthoDB" id="757282at2759"/>
<dbReference type="GO" id="GO:0046983">
    <property type="term" value="F:protein dimerization activity"/>
    <property type="evidence" value="ECO:0007669"/>
    <property type="project" value="InterPro"/>
</dbReference>
<gene>
    <name evidence="6" type="ORF">GUJ93_ZPchr0005g14269</name>
</gene>
<dbReference type="FunFam" id="3.40.50.150:FF:000057">
    <property type="entry name" value="O-methyltransferase ZRP4"/>
    <property type="match status" value="1"/>
</dbReference>
<dbReference type="Pfam" id="PF00891">
    <property type="entry name" value="Methyltransf_2"/>
    <property type="match status" value="2"/>
</dbReference>
<proteinExistence type="predicted"/>
<dbReference type="InterPro" id="IPR016461">
    <property type="entry name" value="COMT-like"/>
</dbReference>
<protein>
    <recommendedName>
        <fullName evidence="8">O-methyltransferase</fullName>
    </recommendedName>
</protein>
<dbReference type="EMBL" id="JAAALK010000284">
    <property type="protein sequence ID" value="KAG8068016.1"/>
    <property type="molecule type" value="Genomic_DNA"/>
</dbReference>
<dbReference type="InterPro" id="IPR001077">
    <property type="entry name" value="COMT_C"/>
</dbReference>
<evidence type="ECO:0000259" key="4">
    <source>
        <dbReference type="Pfam" id="PF00891"/>
    </source>
</evidence>
<dbReference type="PROSITE" id="PS51683">
    <property type="entry name" value="SAM_OMT_II"/>
    <property type="match status" value="1"/>
</dbReference>
<reference evidence="6" key="1">
    <citation type="journal article" date="2021" name="bioRxiv">
        <title>Whole Genome Assembly and Annotation of Northern Wild Rice, Zizania palustris L., Supports a Whole Genome Duplication in the Zizania Genus.</title>
        <authorList>
            <person name="Haas M."/>
            <person name="Kono T."/>
            <person name="Macchietto M."/>
            <person name="Millas R."/>
            <person name="McGilp L."/>
            <person name="Shao M."/>
            <person name="Duquette J."/>
            <person name="Hirsch C.N."/>
            <person name="Kimball J."/>
        </authorList>
    </citation>
    <scope>NUCLEOTIDE SEQUENCE</scope>
    <source>
        <tissue evidence="6">Fresh leaf tissue</tissue>
    </source>
</reference>
<keyword evidence="2" id="KW-0808">Transferase</keyword>
<keyword evidence="7" id="KW-1185">Reference proteome</keyword>
<evidence type="ECO:0000256" key="1">
    <source>
        <dbReference type="ARBA" id="ARBA00022603"/>
    </source>
</evidence>
<dbReference type="Proteomes" id="UP000729402">
    <property type="component" value="Unassembled WGS sequence"/>
</dbReference>
<evidence type="ECO:0000259" key="5">
    <source>
        <dbReference type="Pfam" id="PF08100"/>
    </source>
</evidence>
<dbReference type="GO" id="GO:0008171">
    <property type="term" value="F:O-methyltransferase activity"/>
    <property type="evidence" value="ECO:0007669"/>
    <property type="project" value="InterPro"/>
</dbReference>
<evidence type="ECO:0000256" key="2">
    <source>
        <dbReference type="ARBA" id="ARBA00022679"/>
    </source>
</evidence>
<dbReference type="GO" id="GO:0032259">
    <property type="term" value="P:methylation"/>
    <property type="evidence" value="ECO:0007669"/>
    <property type="project" value="UniProtKB-KW"/>
</dbReference>
<dbReference type="AlphaFoldDB" id="A0A8J5T7U8"/>